<feature type="compositionally biased region" description="Polar residues" evidence="1">
    <location>
        <begin position="1554"/>
        <end position="1569"/>
    </location>
</feature>
<dbReference type="Pfam" id="PF13604">
    <property type="entry name" value="AAA_30"/>
    <property type="match status" value="1"/>
</dbReference>
<sequence length="1590" mass="175532">MMTIHKLSAGDGYLYYTREIATGDERRSGKRDLSDYYTAEGNPPGVWTGSGASDLGVSGPVTELQMKALFGEGIHPDADQIIEQATAQGLSAPAALRKARLGRRYYRYDRTEGPLAAKIQDAIEDFEARQGREASDPERKSLRGRVGALAFREDFGRSPKDAQELSRYISANTSCDRQAVAGYDLVFRHKYASLLWGLCDERTRREVQEAHELAIADTLAWIEQHALATRTGINGIAQEDVRGLIAARYRHYDSRCGDPLLHDHVVVANKVRGLDGKWRSIDGKLLYAMGVAASELYNQRVVEELCRRLGVQAEEREVTPGKRPVMAISGIDDDLLQAFSKRGRDIRRDLDRLLDEYRDRYKKDPDISARMALIQQAAQLSRPKKKKKARALSVLRTAWRSEAIAMFGAARIDGLLEHVRHVAQGGLASGDSVAAVDVDEAARDVLHTVSSERTVWGKRHVLAEARRQVVRLTSGRGDTRGLAERITQQVLQQGSIDITPPDLHSPFAPLLRADGTSIYRRRESQLYTSEDTLAVGSRIFEAAKRSVIPALGHDAFASVASRFVGPPLDPGQRRLAEAFACSDRLLVLGLGPAGSGKTTALQLVRDAVAASGGRLIALAPSSRAAKVMEAELGVRSHTVHRWLAQRDRLAEGRKVKDDFTLHPGDVIVVDETFMAGNRRLARITSEAETAGALIRLIGDPAQLGSVEAGGDLRRVANEVGAVGLETLHRFQTDGEAHASLTLRNADPPDAWRWYLTENRIVGGTPDAMLDAVFTAWQTDAEAGLHSLMMADDTDAVRELNVRAQAYQIASGNLDLTRSIALRDDLRAAVGDVIITRRNQPRLPVLAGHDYVKNGDQWRIERLDKSGSATVRHTGHGGRVVLPSRYLRRHGELGYASTVHRAQGLTVDTAHGLITTRTSREAAYVMATRGRRSNWLYAAAEEGQNMRDVLDTVARSNRAQLSAHETIQAEQDRAYSITQLAAEYTDVCARTVSHRLTRVARRVLGSAAEAFIESDAWSAVERSLRTAEADGWNAGALLAAAHTEHDFTDAEDPAALLSWRILARVAEGRSAAETAARRESRPGSSRPLKHLDENLLTQLLKRADSHRRDALEELHGADAAVAGQPRTVVADGLPHPAWPRRTYGYLTRADLSAAVADARRRMRQAALEGTHDAERTAAMEHTALRREQRLRKTMPPIDRMREDWQREPRKGASHTAHQPVHLTLPELTATLHRQESARNRLRRAQIIDDRIRAERRLREQLPHGPAPIADHSGPLPDWLAPSRALRDTETPEGWRQHLVERRIVLAQRLDHNGALLAAEPPAWACALGPVPRTGTNLRALWERTAALAEAWRTRHAVDDSADSIGPAPNGPDEGHAWSVLQARIAELARRARASTAARARPNTPDNGTRIAAQAAENIHLRLLDALIPDQDDHEALTRAASGFADTALHLAIEGEEPLEEWVRNIPAPDAEDDEQQAQWKRVVTALALWRMLHQTDSDEPLGESPSETGLRAQWNELEAAMTLFQRARIQQRLAEIDALRTAERSHRGLSPESPLPSTQSAQVSRRTTQVAEDEHQRQSGRPIGPRRSPGA</sequence>
<dbReference type="EMBL" id="JAMQAW010000008">
    <property type="protein sequence ID" value="MCM2388802.1"/>
    <property type="molecule type" value="Genomic_DNA"/>
</dbReference>
<dbReference type="InterPro" id="IPR014862">
    <property type="entry name" value="TrwC"/>
</dbReference>
<dbReference type="CDD" id="cd18809">
    <property type="entry name" value="SF1_C_RecD"/>
    <property type="match status" value="1"/>
</dbReference>
<dbReference type="InterPro" id="IPR027417">
    <property type="entry name" value="P-loop_NTPase"/>
</dbReference>
<evidence type="ECO:0000259" key="2">
    <source>
        <dbReference type="Pfam" id="PF08751"/>
    </source>
</evidence>
<proteinExistence type="predicted"/>
<feature type="region of interest" description="Disordered" evidence="1">
    <location>
        <begin position="1541"/>
        <end position="1590"/>
    </location>
</feature>
<evidence type="ECO:0000313" key="4">
    <source>
        <dbReference type="Proteomes" id="UP001431429"/>
    </source>
</evidence>
<dbReference type="Pfam" id="PF08751">
    <property type="entry name" value="TrwC"/>
    <property type="match status" value="1"/>
</dbReference>
<evidence type="ECO:0000313" key="3">
    <source>
        <dbReference type="EMBL" id="MCM2388802.1"/>
    </source>
</evidence>
<dbReference type="Gene3D" id="3.40.50.300">
    <property type="entry name" value="P-loop containing nucleotide triphosphate hydrolases"/>
    <property type="match status" value="2"/>
</dbReference>
<feature type="domain" description="TrwC relaxase" evidence="2">
    <location>
        <begin position="9"/>
        <end position="405"/>
    </location>
</feature>
<dbReference type="SUPFAM" id="SSF55464">
    <property type="entry name" value="Origin of replication-binding domain, RBD-like"/>
    <property type="match status" value="1"/>
</dbReference>
<dbReference type="PANTHER" id="PTHR43788">
    <property type="entry name" value="DNA2/NAM7 HELICASE FAMILY MEMBER"/>
    <property type="match status" value="1"/>
</dbReference>
<dbReference type="CDD" id="cd17933">
    <property type="entry name" value="DEXSc_RecD-like"/>
    <property type="match status" value="1"/>
</dbReference>
<comment type="caution">
    <text evidence="3">The sequence shown here is derived from an EMBL/GenBank/DDBJ whole genome shotgun (WGS) entry which is preliminary data.</text>
</comment>
<dbReference type="InterPro" id="IPR050534">
    <property type="entry name" value="Coronavir_polyprotein_1ab"/>
</dbReference>
<protein>
    <submittedName>
        <fullName evidence="3">Relaxase domain-containing protein</fullName>
    </submittedName>
</protein>
<organism evidence="3 4">
    <name type="scientific">Streptomyces albipurpureus</name>
    <dbReference type="NCBI Taxonomy" id="2897419"/>
    <lineage>
        <taxon>Bacteria</taxon>
        <taxon>Bacillati</taxon>
        <taxon>Actinomycetota</taxon>
        <taxon>Actinomycetes</taxon>
        <taxon>Kitasatosporales</taxon>
        <taxon>Streptomycetaceae</taxon>
        <taxon>Streptomyces</taxon>
    </lineage>
</organism>
<dbReference type="NCBIfam" id="NF041492">
    <property type="entry name" value="MobF"/>
    <property type="match status" value="1"/>
</dbReference>
<dbReference type="SUPFAM" id="SSF52540">
    <property type="entry name" value="P-loop containing nucleoside triphosphate hydrolases"/>
    <property type="match status" value="2"/>
</dbReference>
<feature type="region of interest" description="Disordered" evidence="1">
    <location>
        <begin position="1071"/>
        <end position="1091"/>
    </location>
</feature>
<evidence type="ECO:0000256" key="1">
    <source>
        <dbReference type="SAM" id="MobiDB-lite"/>
    </source>
</evidence>
<dbReference type="Proteomes" id="UP001431429">
    <property type="component" value="Unassembled WGS sequence"/>
</dbReference>
<name>A0ABT0UKK7_9ACTN</name>
<accession>A0ABT0UKK7</accession>
<gene>
    <name evidence="3" type="ORF">NBG84_10950</name>
</gene>
<dbReference type="Gene3D" id="2.30.30.940">
    <property type="match status" value="1"/>
</dbReference>
<reference evidence="3" key="1">
    <citation type="submission" date="2022-06" db="EMBL/GenBank/DDBJ databases">
        <title>Genome public.</title>
        <authorList>
            <person name="Sun Q."/>
        </authorList>
    </citation>
    <scope>NUCLEOTIDE SEQUENCE</scope>
    <source>
        <strain evidence="3">CWNU-1</strain>
    </source>
</reference>
<keyword evidence="4" id="KW-1185">Reference proteome</keyword>